<keyword evidence="4 10" id="KW-1133">Transmembrane helix</keyword>
<name>A0A816GA26_ADIRI</name>
<dbReference type="Proteomes" id="UP000663828">
    <property type="component" value="Unassembled WGS sequence"/>
</dbReference>
<dbReference type="Gene3D" id="1.20.120.350">
    <property type="entry name" value="Voltage-gated potassium channels. Chain C"/>
    <property type="match status" value="1"/>
</dbReference>
<evidence type="ECO:0000256" key="8">
    <source>
        <dbReference type="PIRSR" id="PIRSR603915-2"/>
    </source>
</evidence>
<evidence type="ECO:0000313" key="14">
    <source>
        <dbReference type="Proteomes" id="UP000663828"/>
    </source>
</evidence>
<evidence type="ECO:0000259" key="12">
    <source>
        <dbReference type="Pfam" id="PF20519"/>
    </source>
</evidence>
<sequence length="453" mass="51794">MANQTPTPYANPAYDDEPAGVRNSGGPSPMGSNIFIVKPDDGMKNRSHPDPHRHDPVTKKNIGWTILRGIRSLWATRQTEKDLRKNKDLYVKTTIRELILYLVFITILCIITFGMTSTKTYYFTTVLRTIFTERKVTGIGDQPAYDDIANFDDFWNVMSGPVLNGLFDQTWYNGENLTLDQYGYVLFENKILGLPRLRQLRVTNHSCTVHKKFQSVIPDCYGSYSGSREDRQTYGPANDTVTPNAWHYQTSSQLQGSSSSGLISRYGGGGFVQDLTTNYNAASAQIADLNANLWIDRGTRVVFLDFTVYNANINLFCQIKLTVEFPASGGAVPSKSFSTVKLIRYVSSMDYFVLACEILFIVFTIYYTIEEIIEIKHYRLYYFKGMWNVLDVIIILISYVCIAFNVYRQFKVGQILDELLQDQNSFADFEFLTYWQIQFNNVVAFAVFLAWIK</sequence>
<feature type="transmembrane region" description="Helical" evidence="10">
    <location>
        <begin position="98"/>
        <end position="116"/>
    </location>
</feature>
<dbReference type="AlphaFoldDB" id="A0A816GA26"/>
<feature type="non-terminal residue" evidence="13">
    <location>
        <position position="1"/>
    </location>
</feature>
<evidence type="ECO:0000256" key="9">
    <source>
        <dbReference type="SAM" id="MobiDB-lite"/>
    </source>
</evidence>
<dbReference type="InterPro" id="IPR027359">
    <property type="entry name" value="Volt_channel_dom_sf"/>
</dbReference>
<feature type="disulfide bond" evidence="8">
    <location>
        <begin position="207"/>
        <end position="220"/>
    </location>
</feature>
<evidence type="ECO:0000256" key="2">
    <source>
        <dbReference type="ARBA" id="ARBA00007200"/>
    </source>
</evidence>
<reference evidence="13" key="1">
    <citation type="submission" date="2021-02" db="EMBL/GenBank/DDBJ databases">
        <authorList>
            <person name="Nowell W R."/>
        </authorList>
    </citation>
    <scope>NUCLEOTIDE SEQUENCE</scope>
</reference>
<keyword evidence="5 10" id="KW-0472">Membrane</keyword>
<dbReference type="EMBL" id="CAJNOR010013286">
    <property type="protein sequence ID" value="CAF1672475.1"/>
    <property type="molecule type" value="Genomic_DNA"/>
</dbReference>
<comment type="caution">
    <text evidence="13">The sequence shown here is derived from an EMBL/GenBank/DDBJ whole genome shotgun (WGS) entry which is preliminary data.</text>
</comment>
<evidence type="ECO:0000256" key="7">
    <source>
        <dbReference type="ARBA" id="ARBA00023273"/>
    </source>
</evidence>
<keyword evidence="3 10" id="KW-0812">Transmembrane</keyword>
<keyword evidence="6" id="KW-0325">Glycoprotein</keyword>
<evidence type="ECO:0000256" key="5">
    <source>
        <dbReference type="ARBA" id="ARBA00023136"/>
    </source>
</evidence>
<evidence type="ECO:0000256" key="10">
    <source>
        <dbReference type="SAM" id="Phobius"/>
    </source>
</evidence>
<evidence type="ECO:0000256" key="4">
    <source>
        <dbReference type="ARBA" id="ARBA00022989"/>
    </source>
</evidence>
<dbReference type="GO" id="GO:0060170">
    <property type="term" value="C:ciliary membrane"/>
    <property type="evidence" value="ECO:0007669"/>
    <property type="project" value="UniProtKB-SubCell"/>
</dbReference>
<dbReference type="GO" id="GO:0005262">
    <property type="term" value="F:calcium channel activity"/>
    <property type="evidence" value="ECO:0007669"/>
    <property type="project" value="TreeGrafter"/>
</dbReference>
<accession>A0A816GA26</accession>
<feature type="transmembrane region" description="Helical" evidence="10">
    <location>
        <begin position="434"/>
        <end position="452"/>
    </location>
</feature>
<dbReference type="InterPro" id="IPR046791">
    <property type="entry name" value="Polycystin_dom"/>
</dbReference>
<keyword evidence="7" id="KW-0966">Cell projection</keyword>
<evidence type="ECO:0000313" key="13">
    <source>
        <dbReference type="EMBL" id="CAF1672475.1"/>
    </source>
</evidence>
<keyword evidence="14" id="KW-1185">Reference proteome</keyword>
<dbReference type="GO" id="GO:0050982">
    <property type="term" value="P:detection of mechanical stimulus"/>
    <property type="evidence" value="ECO:0007669"/>
    <property type="project" value="TreeGrafter"/>
</dbReference>
<organism evidence="13 14">
    <name type="scientific">Adineta ricciae</name>
    <name type="common">Rotifer</name>
    <dbReference type="NCBI Taxonomy" id="249248"/>
    <lineage>
        <taxon>Eukaryota</taxon>
        <taxon>Metazoa</taxon>
        <taxon>Spiralia</taxon>
        <taxon>Gnathifera</taxon>
        <taxon>Rotifera</taxon>
        <taxon>Eurotatoria</taxon>
        <taxon>Bdelloidea</taxon>
        <taxon>Adinetida</taxon>
        <taxon>Adinetidae</taxon>
        <taxon>Adineta</taxon>
    </lineage>
</organism>
<dbReference type="InterPro" id="IPR003915">
    <property type="entry name" value="PKD_2"/>
</dbReference>
<evidence type="ECO:0000259" key="11">
    <source>
        <dbReference type="Pfam" id="PF08016"/>
    </source>
</evidence>
<feature type="region of interest" description="Disordered" evidence="9">
    <location>
        <begin position="1"/>
        <end position="58"/>
    </location>
</feature>
<dbReference type="InterPro" id="IPR013122">
    <property type="entry name" value="PKD1_2_channel"/>
</dbReference>
<feature type="transmembrane region" description="Helical" evidence="10">
    <location>
        <begin position="351"/>
        <end position="369"/>
    </location>
</feature>
<dbReference type="Pfam" id="PF20519">
    <property type="entry name" value="Polycystin_dom"/>
    <property type="match status" value="1"/>
</dbReference>
<gene>
    <name evidence="13" type="ORF">XAT740_LOCUS58952</name>
</gene>
<comment type="similarity">
    <text evidence="2">Belongs to the polycystin family.</text>
</comment>
<evidence type="ECO:0000256" key="3">
    <source>
        <dbReference type="ARBA" id="ARBA00022692"/>
    </source>
</evidence>
<proteinExistence type="inferred from homology"/>
<dbReference type="Pfam" id="PF08016">
    <property type="entry name" value="PKD_channel"/>
    <property type="match status" value="1"/>
</dbReference>
<feature type="compositionally biased region" description="Basic and acidic residues" evidence="9">
    <location>
        <begin position="38"/>
        <end position="58"/>
    </location>
</feature>
<dbReference type="GO" id="GO:0005509">
    <property type="term" value="F:calcium ion binding"/>
    <property type="evidence" value="ECO:0007669"/>
    <property type="project" value="InterPro"/>
</dbReference>
<evidence type="ECO:0000256" key="1">
    <source>
        <dbReference type="ARBA" id="ARBA00004272"/>
    </source>
</evidence>
<dbReference type="PANTHER" id="PTHR10877">
    <property type="entry name" value="POLYCYSTIN FAMILY MEMBER"/>
    <property type="match status" value="1"/>
</dbReference>
<comment type="subcellular location">
    <subcellularLocation>
        <location evidence="1">Cell projection</location>
        <location evidence="1">Cilium membrane</location>
        <topology evidence="1">Multi-pass membrane protein</topology>
    </subcellularLocation>
</comment>
<dbReference type="PRINTS" id="PR01433">
    <property type="entry name" value="POLYCYSTIN2"/>
</dbReference>
<feature type="transmembrane region" description="Helical" evidence="10">
    <location>
        <begin position="389"/>
        <end position="407"/>
    </location>
</feature>
<dbReference type="InterPro" id="IPR051223">
    <property type="entry name" value="Polycystin"/>
</dbReference>
<protein>
    <submittedName>
        <fullName evidence="13">Uncharacterized protein</fullName>
    </submittedName>
</protein>
<feature type="domain" description="Polycystin" evidence="12">
    <location>
        <begin position="145"/>
        <end position="343"/>
    </location>
</feature>
<feature type="domain" description="Polycystin cation channel PKD1/PKD2" evidence="11">
    <location>
        <begin position="344"/>
        <end position="453"/>
    </location>
</feature>
<dbReference type="PANTHER" id="PTHR10877:SF183">
    <property type="entry name" value="AT14535P-RELATED"/>
    <property type="match status" value="1"/>
</dbReference>
<evidence type="ECO:0000256" key="6">
    <source>
        <dbReference type="ARBA" id="ARBA00023180"/>
    </source>
</evidence>